<dbReference type="AlphaFoldDB" id="A0A023FTY8"/>
<organism evidence="2">
    <name type="scientific">Amblyomma cajennense</name>
    <name type="common">Cayenne tick</name>
    <name type="synonym">Acarus cajennensis</name>
    <dbReference type="NCBI Taxonomy" id="34607"/>
    <lineage>
        <taxon>Eukaryota</taxon>
        <taxon>Metazoa</taxon>
        <taxon>Ecdysozoa</taxon>
        <taxon>Arthropoda</taxon>
        <taxon>Chelicerata</taxon>
        <taxon>Arachnida</taxon>
        <taxon>Acari</taxon>
        <taxon>Parasitiformes</taxon>
        <taxon>Ixodida</taxon>
        <taxon>Ixodoidea</taxon>
        <taxon>Ixodidae</taxon>
        <taxon>Amblyomminae</taxon>
        <taxon>Amblyomma</taxon>
    </lineage>
</organism>
<dbReference type="GO" id="GO:0030682">
    <property type="term" value="P:symbiont-mediated perturbation of host defenses"/>
    <property type="evidence" value="ECO:0007669"/>
    <property type="project" value="InterPro"/>
</dbReference>
<proteinExistence type="evidence at transcript level"/>
<reference evidence="2" key="1">
    <citation type="submission" date="2014-03" db="EMBL/GenBank/DDBJ databases">
        <title>The sialotranscriptome of Amblyomma triste, Amblyomma parvum and Amblyomma cajennense ticks, uncovered by 454-based RNA-seq.</title>
        <authorList>
            <person name="Garcia G.R."/>
            <person name="Gardinassi L.G."/>
            <person name="Ribeiro J.M."/>
            <person name="Anatriello E."/>
            <person name="Ferreira B.R."/>
            <person name="Moreira H.N."/>
            <person name="Mafra C."/>
            <person name="Olegario M.M."/>
            <person name="Szabo P.J."/>
            <person name="Miranda-Santos I.K."/>
            <person name="Maruyama S.R."/>
        </authorList>
    </citation>
    <scope>NUCLEOTIDE SEQUENCE</scope>
    <source>
        <strain evidence="2">Uberlandia</strain>
        <tissue evidence="2">Salivary glands</tissue>
    </source>
</reference>
<dbReference type="Gene3D" id="2.40.128.20">
    <property type="match status" value="1"/>
</dbReference>
<feature type="signal peptide" evidence="1">
    <location>
        <begin position="1"/>
        <end position="17"/>
    </location>
</feature>
<accession>A0A023FTY8</accession>
<dbReference type="InterPro" id="IPR002970">
    <property type="entry name" value="Tick_his-bd"/>
</dbReference>
<feature type="chain" id="PRO_5001520227" description="Secreted protein" evidence="1">
    <location>
        <begin position="18"/>
        <end position="188"/>
    </location>
</feature>
<protein>
    <recommendedName>
        <fullName evidence="3">Secreted protein</fullName>
    </recommendedName>
</protein>
<keyword evidence="1" id="KW-0732">Signal</keyword>
<dbReference type="SUPFAM" id="SSF50814">
    <property type="entry name" value="Lipocalins"/>
    <property type="match status" value="1"/>
</dbReference>
<evidence type="ECO:0000313" key="2">
    <source>
        <dbReference type="EMBL" id="JAC24100.1"/>
    </source>
</evidence>
<evidence type="ECO:0000256" key="1">
    <source>
        <dbReference type="SAM" id="SignalP"/>
    </source>
</evidence>
<dbReference type="GO" id="GO:0043176">
    <property type="term" value="F:amine binding"/>
    <property type="evidence" value="ECO:0007669"/>
    <property type="project" value="InterPro"/>
</dbReference>
<dbReference type="InterPro" id="IPR012674">
    <property type="entry name" value="Calycin"/>
</dbReference>
<sequence>MIFPLAFCLGVIATAAAADTAGKNEHPKDLDMMKLAEVNETLVVVKRKHTYETQLRCQSAKKTETINQTLYQYTLRARYMNGTQYQYAEQKVQVKLVPLLSGGGYRSKYTDKDGVKFSLRLRKMDEAGNCFVVMVNKNGTRGCELLVPASKITQNIPAVCDSYYNTTCRGDSLQLYDSNCTYDQQRGC</sequence>
<dbReference type="EMBL" id="GBBK01000382">
    <property type="protein sequence ID" value="JAC24100.1"/>
    <property type="molecule type" value="mRNA"/>
</dbReference>
<evidence type="ECO:0008006" key="3">
    <source>
        <dbReference type="Google" id="ProtNLM"/>
    </source>
</evidence>
<name>A0A023FTY8_AMBCJ</name>
<dbReference type="Pfam" id="PF02098">
    <property type="entry name" value="His_binding"/>
    <property type="match status" value="1"/>
</dbReference>